<name>A0A1B0BMJ0_9MUSC</name>
<reference evidence="3" key="2">
    <citation type="submission" date="2020-05" db="UniProtKB">
        <authorList>
            <consortium name="EnsemblMetazoa"/>
        </authorList>
    </citation>
    <scope>IDENTIFICATION</scope>
    <source>
        <strain evidence="3">IAEA</strain>
    </source>
</reference>
<keyword evidence="2" id="KW-0812">Transmembrane</keyword>
<dbReference type="Proteomes" id="UP000092460">
    <property type="component" value="Unassembled WGS sequence"/>
</dbReference>
<sequence length="85" mass="9363">MQRSGVVGYVPGSWRQLPNSEFFVGSEIYIHGQESSLAPPPPPTTSSSLPKSRPPYLSTFVNLNILLTGGHSGLFVLFKYHFIKV</sequence>
<evidence type="ECO:0000313" key="3">
    <source>
        <dbReference type="EnsemblMetazoa" id="GPPI034840-PA"/>
    </source>
</evidence>
<organism evidence="3 4">
    <name type="scientific">Glossina palpalis gambiensis</name>
    <dbReference type="NCBI Taxonomy" id="67801"/>
    <lineage>
        <taxon>Eukaryota</taxon>
        <taxon>Metazoa</taxon>
        <taxon>Ecdysozoa</taxon>
        <taxon>Arthropoda</taxon>
        <taxon>Hexapoda</taxon>
        <taxon>Insecta</taxon>
        <taxon>Pterygota</taxon>
        <taxon>Neoptera</taxon>
        <taxon>Endopterygota</taxon>
        <taxon>Diptera</taxon>
        <taxon>Brachycera</taxon>
        <taxon>Muscomorpha</taxon>
        <taxon>Hippoboscoidea</taxon>
        <taxon>Glossinidae</taxon>
        <taxon>Glossina</taxon>
    </lineage>
</organism>
<protein>
    <submittedName>
        <fullName evidence="3">Uncharacterized protein</fullName>
    </submittedName>
</protein>
<feature type="region of interest" description="Disordered" evidence="1">
    <location>
        <begin position="33"/>
        <end position="52"/>
    </location>
</feature>
<dbReference type="VEuPathDB" id="VectorBase:GPPI034840"/>
<dbReference type="AlphaFoldDB" id="A0A1B0BMJ0"/>
<evidence type="ECO:0000256" key="1">
    <source>
        <dbReference type="SAM" id="MobiDB-lite"/>
    </source>
</evidence>
<feature type="transmembrane region" description="Helical" evidence="2">
    <location>
        <begin position="56"/>
        <end position="78"/>
    </location>
</feature>
<reference evidence="4" key="1">
    <citation type="submission" date="2015-01" db="EMBL/GenBank/DDBJ databases">
        <authorList>
            <person name="Aksoy S."/>
            <person name="Warren W."/>
            <person name="Wilson R.K."/>
        </authorList>
    </citation>
    <scope>NUCLEOTIDE SEQUENCE [LARGE SCALE GENOMIC DNA]</scope>
    <source>
        <strain evidence="4">IAEA</strain>
    </source>
</reference>
<keyword evidence="2" id="KW-1133">Transmembrane helix</keyword>
<keyword evidence="2" id="KW-0472">Membrane</keyword>
<accession>A0A1B0BMJ0</accession>
<keyword evidence="4" id="KW-1185">Reference proteome</keyword>
<evidence type="ECO:0000313" key="4">
    <source>
        <dbReference type="Proteomes" id="UP000092460"/>
    </source>
</evidence>
<proteinExistence type="predicted"/>
<dbReference type="EnsemblMetazoa" id="GPPI034840-RA">
    <property type="protein sequence ID" value="GPPI034840-PA"/>
    <property type="gene ID" value="GPPI034840"/>
</dbReference>
<dbReference type="EMBL" id="JXJN01016959">
    <property type="status" value="NOT_ANNOTATED_CDS"/>
    <property type="molecule type" value="Genomic_DNA"/>
</dbReference>
<evidence type="ECO:0000256" key="2">
    <source>
        <dbReference type="SAM" id="Phobius"/>
    </source>
</evidence>